<feature type="transmembrane region" description="Helical" evidence="6">
    <location>
        <begin position="241"/>
        <end position="265"/>
    </location>
</feature>
<evidence type="ECO:0000313" key="7">
    <source>
        <dbReference type="EMBL" id="GFR81691.1"/>
    </source>
</evidence>
<keyword evidence="8" id="KW-1185">Reference proteome</keyword>
<evidence type="ECO:0000256" key="4">
    <source>
        <dbReference type="ARBA" id="ARBA00022989"/>
    </source>
</evidence>
<evidence type="ECO:0000256" key="6">
    <source>
        <dbReference type="SAM" id="Phobius"/>
    </source>
</evidence>
<comment type="caution">
    <text evidence="7">The sequence shown here is derived from an EMBL/GenBank/DDBJ whole genome shotgun (WGS) entry which is preliminary data.</text>
</comment>
<name>A0AAV4G994_9GAST</name>
<dbReference type="Pfam" id="PF04505">
    <property type="entry name" value="CD225"/>
    <property type="match status" value="1"/>
</dbReference>
<dbReference type="EMBL" id="BMAT01001217">
    <property type="protein sequence ID" value="GFR81691.1"/>
    <property type="molecule type" value="Genomic_DNA"/>
</dbReference>
<feature type="transmembrane region" description="Helical" evidence="6">
    <location>
        <begin position="198"/>
        <end position="221"/>
    </location>
</feature>
<proteinExistence type="inferred from homology"/>
<comment type="subcellular location">
    <subcellularLocation>
        <location evidence="1">Membrane</location>
    </subcellularLocation>
</comment>
<keyword evidence="4 6" id="KW-1133">Transmembrane helix</keyword>
<reference evidence="7 8" key="1">
    <citation type="journal article" date="2021" name="Elife">
        <title>Chloroplast acquisition without the gene transfer in kleptoplastic sea slugs, Plakobranchus ocellatus.</title>
        <authorList>
            <person name="Maeda T."/>
            <person name="Takahashi S."/>
            <person name="Yoshida T."/>
            <person name="Shimamura S."/>
            <person name="Takaki Y."/>
            <person name="Nagai Y."/>
            <person name="Toyoda A."/>
            <person name="Suzuki Y."/>
            <person name="Arimoto A."/>
            <person name="Ishii H."/>
            <person name="Satoh N."/>
            <person name="Nishiyama T."/>
            <person name="Hasebe M."/>
            <person name="Maruyama T."/>
            <person name="Minagawa J."/>
            <person name="Obokata J."/>
            <person name="Shigenobu S."/>
        </authorList>
    </citation>
    <scope>NUCLEOTIDE SEQUENCE [LARGE SCALE GENOMIC DNA]</scope>
</reference>
<dbReference type="GO" id="GO:0016020">
    <property type="term" value="C:membrane"/>
    <property type="evidence" value="ECO:0007669"/>
    <property type="project" value="UniProtKB-SubCell"/>
</dbReference>
<evidence type="ECO:0000256" key="1">
    <source>
        <dbReference type="ARBA" id="ARBA00004370"/>
    </source>
</evidence>
<protein>
    <submittedName>
        <fullName evidence="7">Uncharacterized protein</fullName>
    </submittedName>
</protein>
<evidence type="ECO:0000256" key="2">
    <source>
        <dbReference type="ARBA" id="ARBA00006843"/>
    </source>
</evidence>
<comment type="similarity">
    <text evidence="2">Belongs to the CD225/Dispanin family.</text>
</comment>
<evidence type="ECO:0000313" key="8">
    <source>
        <dbReference type="Proteomes" id="UP000762676"/>
    </source>
</evidence>
<organism evidence="7 8">
    <name type="scientific">Elysia marginata</name>
    <dbReference type="NCBI Taxonomy" id="1093978"/>
    <lineage>
        <taxon>Eukaryota</taxon>
        <taxon>Metazoa</taxon>
        <taxon>Spiralia</taxon>
        <taxon>Lophotrochozoa</taxon>
        <taxon>Mollusca</taxon>
        <taxon>Gastropoda</taxon>
        <taxon>Heterobranchia</taxon>
        <taxon>Euthyneura</taxon>
        <taxon>Panpulmonata</taxon>
        <taxon>Sacoglossa</taxon>
        <taxon>Placobranchoidea</taxon>
        <taxon>Plakobranchidae</taxon>
        <taxon>Elysia</taxon>
    </lineage>
</organism>
<gene>
    <name evidence="7" type="ORF">ElyMa_000609900</name>
</gene>
<evidence type="ECO:0000256" key="5">
    <source>
        <dbReference type="ARBA" id="ARBA00023136"/>
    </source>
</evidence>
<keyword evidence="3 6" id="KW-0812">Transmembrane</keyword>
<keyword evidence="5 6" id="KW-0472">Membrane</keyword>
<dbReference type="Proteomes" id="UP000762676">
    <property type="component" value="Unassembled WGS sequence"/>
</dbReference>
<accession>A0AAV4G994</accession>
<dbReference type="InterPro" id="IPR007593">
    <property type="entry name" value="CD225/Dispanin_fam"/>
</dbReference>
<evidence type="ECO:0000256" key="3">
    <source>
        <dbReference type="ARBA" id="ARBA00022692"/>
    </source>
</evidence>
<sequence length="275" mass="31089">MQYRPITEHVFNLGHGTKILACLEIDFRYAPPREQLFQGHAEDILNSPRIASLVIWRKLNPNDKLSGEDDRVLFNLPTAKKLVLPQLERRQAQTNLSRNLRYAINTALEDERAQTQPAEEASVSTDSTATRKRKPAYYGKHLLKTILVVLTKMANSTTVNQMDIYRTNSKQMLVTRDPIFVHPTIRQGHYIGRQPHTYFPLAVFVTILNPALGPIAIVFALMSRNSYRDGDLLYATKWSNYAFLAGMITIAASVIIYVTIFFAVAGPGLRGGHTY</sequence>
<dbReference type="AlphaFoldDB" id="A0AAV4G994"/>